<keyword evidence="1" id="KW-0175">Coiled coil</keyword>
<dbReference type="Proteomes" id="UP000807353">
    <property type="component" value="Unassembled WGS sequence"/>
</dbReference>
<keyword evidence="4" id="KW-1185">Reference proteome</keyword>
<dbReference type="InterPro" id="IPR037475">
    <property type="entry name" value="Sos7"/>
</dbReference>
<sequence length="364" mass="40678">MAQPRQSTFGTTAEQERILNAAKELKTTLESSNLQILRNVEEFNTHRLDPEEVSDTEDTGMKDPEIVAADVVAQISFLRKLKFQYLEQNAKDKYVKSIVSDIDDAPIVTAEDNKVLLASNAQKKEKLKVAKANLAETQQNIRTLAPMVEEDYRKVKEATEKATILAQKIIDARLALTRLRKLHPHPRLTVPLADQKLIDQVTEMQTLSDEVQSVNKEIQSVKNSLKASSLEVETLRSERAEAEKAVKASRIDEDDARLIPLYDWYTASLTLHRSIQGVHETHSASENELRLTYNIDSRRGKPHRITITVIFDPDTRNLAAVQTLGLDEIGVDVGDVIDAHVQVNDVHGLVAAILARARAGAVML</sequence>
<dbReference type="AlphaFoldDB" id="A0A9P6CAE5"/>
<evidence type="ECO:0000256" key="1">
    <source>
        <dbReference type="SAM" id="Coils"/>
    </source>
</evidence>
<dbReference type="PANTHER" id="PTHR37329">
    <property type="entry name" value="KINETOCHORE PROTEIN SOS7"/>
    <property type="match status" value="1"/>
</dbReference>
<evidence type="ECO:0000313" key="4">
    <source>
        <dbReference type="Proteomes" id="UP000807353"/>
    </source>
</evidence>
<feature type="coiled-coil region" evidence="1">
    <location>
        <begin position="204"/>
        <end position="252"/>
    </location>
</feature>
<reference evidence="3" key="1">
    <citation type="submission" date="2020-11" db="EMBL/GenBank/DDBJ databases">
        <authorList>
            <consortium name="DOE Joint Genome Institute"/>
            <person name="Ahrendt S."/>
            <person name="Riley R."/>
            <person name="Andreopoulos W."/>
            <person name="Labutti K."/>
            <person name="Pangilinan J."/>
            <person name="Ruiz-Duenas F.J."/>
            <person name="Barrasa J.M."/>
            <person name="Sanchez-Garcia M."/>
            <person name="Camarero S."/>
            <person name="Miyauchi S."/>
            <person name="Serrano A."/>
            <person name="Linde D."/>
            <person name="Babiker R."/>
            <person name="Drula E."/>
            <person name="Ayuso-Fernandez I."/>
            <person name="Pacheco R."/>
            <person name="Padilla G."/>
            <person name="Ferreira P."/>
            <person name="Barriuso J."/>
            <person name="Kellner H."/>
            <person name="Castanera R."/>
            <person name="Alfaro M."/>
            <person name="Ramirez L."/>
            <person name="Pisabarro A.G."/>
            <person name="Kuo A."/>
            <person name="Tritt A."/>
            <person name="Lipzen A."/>
            <person name="He G."/>
            <person name="Yan M."/>
            <person name="Ng V."/>
            <person name="Cullen D."/>
            <person name="Martin F."/>
            <person name="Rosso M.-N."/>
            <person name="Henrissat B."/>
            <person name="Hibbett D."/>
            <person name="Martinez A.T."/>
            <person name="Grigoriev I.V."/>
        </authorList>
    </citation>
    <scope>NUCLEOTIDE SEQUENCE</scope>
    <source>
        <strain evidence="3">CBS 247.69</strain>
    </source>
</reference>
<accession>A0A9P6CAE5</accession>
<name>A0A9P6CAE5_9AGAR</name>
<dbReference type="GO" id="GO:0000776">
    <property type="term" value="C:kinetochore"/>
    <property type="evidence" value="ECO:0007669"/>
    <property type="project" value="InterPro"/>
</dbReference>
<organism evidence="3 4">
    <name type="scientific">Collybia nuda</name>
    <dbReference type="NCBI Taxonomy" id="64659"/>
    <lineage>
        <taxon>Eukaryota</taxon>
        <taxon>Fungi</taxon>
        <taxon>Dikarya</taxon>
        <taxon>Basidiomycota</taxon>
        <taxon>Agaricomycotina</taxon>
        <taxon>Agaricomycetes</taxon>
        <taxon>Agaricomycetidae</taxon>
        <taxon>Agaricales</taxon>
        <taxon>Tricholomatineae</taxon>
        <taxon>Clitocybaceae</taxon>
        <taxon>Collybia</taxon>
    </lineage>
</organism>
<dbReference type="Pfam" id="PF20882">
    <property type="entry name" value="Sos7"/>
    <property type="match status" value="1"/>
</dbReference>
<feature type="domain" description="Kinetochore protein Sos7 coiled-coil" evidence="2">
    <location>
        <begin position="77"/>
        <end position="152"/>
    </location>
</feature>
<protein>
    <recommendedName>
        <fullName evidence="2">Kinetochore protein Sos7 coiled-coil domain-containing protein</fullName>
    </recommendedName>
</protein>
<evidence type="ECO:0000259" key="2">
    <source>
        <dbReference type="Pfam" id="PF20882"/>
    </source>
</evidence>
<dbReference type="PANTHER" id="PTHR37329:SF1">
    <property type="entry name" value="KINETOCHORE PROTEIN SOS7"/>
    <property type="match status" value="1"/>
</dbReference>
<dbReference type="GO" id="GO:0051315">
    <property type="term" value="P:attachment of mitotic spindle microtubules to kinetochore"/>
    <property type="evidence" value="ECO:0007669"/>
    <property type="project" value="TreeGrafter"/>
</dbReference>
<evidence type="ECO:0000313" key="3">
    <source>
        <dbReference type="EMBL" id="KAF9458227.1"/>
    </source>
</evidence>
<dbReference type="InterPro" id="IPR048781">
    <property type="entry name" value="Sos7_CC"/>
</dbReference>
<gene>
    <name evidence="3" type="ORF">BDZ94DRAFT_1271137</name>
</gene>
<dbReference type="GO" id="GO:0034501">
    <property type="term" value="P:protein localization to kinetochore"/>
    <property type="evidence" value="ECO:0007669"/>
    <property type="project" value="InterPro"/>
</dbReference>
<dbReference type="EMBL" id="MU150346">
    <property type="protein sequence ID" value="KAF9458227.1"/>
    <property type="molecule type" value="Genomic_DNA"/>
</dbReference>
<proteinExistence type="predicted"/>
<comment type="caution">
    <text evidence="3">The sequence shown here is derived from an EMBL/GenBank/DDBJ whole genome shotgun (WGS) entry which is preliminary data.</text>
</comment>
<dbReference type="OrthoDB" id="18959at2759"/>